<sequence length="633" mass="72191">MCFLGPYIAISYEWGSDEIRSRIERPDGFQIGLTQSATEIIDFVLGKRRRKEWVWMDAICIDQKNESEKRHQIALMGKIYSSASQVLACVGPLLRGGDEALKFVPKVYNILREYEHSGYKPTWTIARRLVNLDPGMIRWAALWSLLRSSFFERMWITQEMVMAPCTSPSLEEDEGLMITCRKEDLPFMIIAIVAQELGKLGTWLQETIPDDKSVPRTLICVQNMGGFRQMRLGGQAIPLSNALSACVYYKAKYGVDKIYAVMNFVQDPLKDDLRSDITELFSNEADSIRCAGAVEDPVPTSREEDAISTRLRERKDSERWTREEVRLFTLVATIFLKGELPFQFLSMAGIGWPVRLSYLPSWVPDWNREDVLVLFGGYTRQRLFKTSLDQRQLPFVNSETGELSVELIMIDHVQRIFAHPTDYRKRSPKRKVSDPDRTIVTPASSLPPSWLTPIELSEIEAFPADEQGYVHTVSEARQFASQSSYYKPWRDSIESAVMGPFLVADGLQEENIDMARAFNTWLRWAEELRYTPRDIGLEKYNNAFVHIVGGFKVMFGTSTQGFLGWGPSLTHKNDVLCIIVGALTPFLLRPVDKHGLDETSTTQKYQLVGECYVQGLMNGEGLTMGERQRCVLI</sequence>
<name>A0AA39QSY7_9LECA</name>
<dbReference type="Pfam" id="PF26639">
    <property type="entry name" value="Het-6_barrel"/>
    <property type="match status" value="1"/>
</dbReference>
<accession>A0AA39QSY7</accession>
<dbReference type="InterPro" id="IPR052895">
    <property type="entry name" value="HetReg/Transcr_Mod"/>
</dbReference>
<dbReference type="Pfam" id="PF06985">
    <property type="entry name" value="HET"/>
    <property type="match status" value="1"/>
</dbReference>
<gene>
    <name evidence="2" type="ORF">JMJ35_010023</name>
</gene>
<dbReference type="PANTHER" id="PTHR24148">
    <property type="entry name" value="ANKYRIN REPEAT DOMAIN-CONTAINING PROTEIN 39 HOMOLOG-RELATED"/>
    <property type="match status" value="1"/>
</dbReference>
<feature type="domain" description="Heterokaryon incompatibility" evidence="1">
    <location>
        <begin position="7"/>
        <end position="159"/>
    </location>
</feature>
<keyword evidence="3" id="KW-1185">Reference proteome</keyword>
<reference evidence="2" key="1">
    <citation type="submission" date="2023-03" db="EMBL/GenBank/DDBJ databases">
        <title>Complete genome of Cladonia borealis.</title>
        <authorList>
            <person name="Park H."/>
        </authorList>
    </citation>
    <scope>NUCLEOTIDE SEQUENCE</scope>
    <source>
        <strain evidence="2">ANT050790</strain>
    </source>
</reference>
<evidence type="ECO:0000259" key="1">
    <source>
        <dbReference type="Pfam" id="PF06985"/>
    </source>
</evidence>
<dbReference type="PANTHER" id="PTHR24148:SF73">
    <property type="entry name" value="HET DOMAIN PROTEIN (AFU_ORTHOLOGUE AFUA_8G01020)"/>
    <property type="match status" value="1"/>
</dbReference>
<protein>
    <recommendedName>
        <fullName evidence="1">Heterokaryon incompatibility domain-containing protein</fullName>
    </recommendedName>
</protein>
<comment type="caution">
    <text evidence="2">The sequence shown here is derived from an EMBL/GenBank/DDBJ whole genome shotgun (WGS) entry which is preliminary data.</text>
</comment>
<proteinExistence type="predicted"/>
<dbReference type="AlphaFoldDB" id="A0AA39QSY7"/>
<dbReference type="Proteomes" id="UP001166286">
    <property type="component" value="Unassembled WGS sequence"/>
</dbReference>
<organism evidence="2 3">
    <name type="scientific">Cladonia borealis</name>
    <dbReference type="NCBI Taxonomy" id="184061"/>
    <lineage>
        <taxon>Eukaryota</taxon>
        <taxon>Fungi</taxon>
        <taxon>Dikarya</taxon>
        <taxon>Ascomycota</taxon>
        <taxon>Pezizomycotina</taxon>
        <taxon>Lecanoromycetes</taxon>
        <taxon>OSLEUM clade</taxon>
        <taxon>Lecanoromycetidae</taxon>
        <taxon>Lecanorales</taxon>
        <taxon>Lecanorineae</taxon>
        <taxon>Cladoniaceae</taxon>
        <taxon>Cladonia</taxon>
    </lineage>
</organism>
<dbReference type="EMBL" id="JAFEKC020000023">
    <property type="protein sequence ID" value="KAK0507500.1"/>
    <property type="molecule type" value="Genomic_DNA"/>
</dbReference>
<evidence type="ECO:0000313" key="2">
    <source>
        <dbReference type="EMBL" id="KAK0507500.1"/>
    </source>
</evidence>
<dbReference type="InterPro" id="IPR010730">
    <property type="entry name" value="HET"/>
</dbReference>
<evidence type="ECO:0000313" key="3">
    <source>
        <dbReference type="Proteomes" id="UP001166286"/>
    </source>
</evidence>